<dbReference type="OrthoDB" id="4957687at2759"/>
<gene>
    <name evidence="2" type="ORF">E4U60_005604</name>
</gene>
<organism evidence="2 3">
    <name type="scientific">Claviceps pazoutovae</name>
    <dbReference type="NCBI Taxonomy" id="1649127"/>
    <lineage>
        <taxon>Eukaryota</taxon>
        <taxon>Fungi</taxon>
        <taxon>Dikarya</taxon>
        <taxon>Ascomycota</taxon>
        <taxon>Pezizomycotina</taxon>
        <taxon>Sordariomycetes</taxon>
        <taxon>Hypocreomycetidae</taxon>
        <taxon>Hypocreales</taxon>
        <taxon>Clavicipitaceae</taxon>
        <taxon>Claviceps</taxon>
    </lineage>
</organism>
<name>A0A9P7MJD8_9HYPO</name>
<keyword evidence="3" id="KW-1185">Reference proteome</keyword>
<dbReference type="AlphaFoldDB" id="A0A9P7MJD8"/>
<accession>A0A9P7MJD8</accession>
<keyword evidence="1" id="KW-0732">Signal</keyword>
<protein>
    <submittedName>
        <fullName evidence="2">Uncharacterized protein</fullName>
    </submittedName>
</protein>
<reference evidence="2 3" key="1">
    <citation type="journal article" date="2020" name="bioRxiv">
        <title>Whole genome comparisons of ergot fungi reveals the divergence and evolution of species within the genus Claviceps are the result of varying mechanisms driving genome evolution and host range expansion.</title>
        <authorList>
            <person name="Wyka S.A."/>
            <person name="Mondo S.J."/>
            <person name="Liu M."/>
            <person name="Dettman J."/>
            <person name="Nalam V."/>
            <person name="Broders K.D."/>
        </authorList>
    </citation>
    <scope>NUCLEOTIDE SEQUENCE [LARGE SCALE GENOMIC DNA]</scope>
    <source>
        <strain evidence="2 3">CCC 1485</strain>
    </source>
</reference>
<evidence type="ECO:0000313" key="3">
    <source>
        <dbReference type="Proteomes" id="UP000706124"/>
    </source>
</evidence>
<feature type="signal peptide" evidence="1">
    <location>
        <begin position="1"/>
        <end position="21"/>
    </location>
</feature>
<evidence type="ECO:0000313" key="2">
    <source>
        <dbReference type="EMBL" id="KAG5949413.1"/>
    </source>
</evidence>
<proteinExistence type="predicted"/>
<dbReference type="Proteomes" id="UP000706124">
    <property type="component" value="Unassembled WGS sequence"/>
</dbReference>
<comment type="caution">
    <text evidence="2">The sequence shown here is derived from an EMBL/GenBank/DDBJ whole genome shotgun (WGS) entry which is preliminary data.</text>
</comment>
<evidence type="ECO:0000256" key="1">
    <source>
        <dbReference type="SAM" id="SignalP"/>
    </source>
</evidence>
<sequence length="87" mass="9027">MVKILSILIATLAAVSPLAQAGACTPGLIYCGHTLETYGYPGAQNLDTITLYSCQSDGSVKKLKKCSVGMFCIDGGGGNDDFCDFAL</sequence>
<feature type="chain" id="PRO_5040129536" evidence="1">
    <location>
        <begin position="22"/>
        <end position="87"/>
    </location>
</feature>
<dbReference type="EMBL" id="SRPO01000005">
    <property type="protein sequence ID" value="KAG5949413.1"/>
    <property type="molecule type" value="Genomic_DNA"/>
</dbReference>